<dbReference type="EMBL" id="CP017258">
    <property type="protein sequence ID" value="AQW87151.1"/>
    <property type="molecule type" value="Genomic_DNA"/>
</dbReference>
<dbReference type="GeneID" id="56565927"/>
<keyword evidence="2" id="KW-1185">Reference proteome</keyword>
<accession>A0A1S6U5Y4</accession>
<dbReference type="RefSeq" id="WP_078422849.1">
    <property type="nucleotide sequence ID" value="NZ_CP017018.1"/>
</dbReference>
<dbReference type="KEGG" id="cpin:CPIN18020_0290"/>
<proteinExistence type="predicted"/>
<evidence type="ECO:0000313" key="2">
    <source>
        <dbReference type="Proteomes" id="UP000190868"/>
    </source>
</evidence>
<dbReference type="AlphaFoldDB" id="A0A1S6U5Y4"/>
<organism evidence="1 2">
    <name type="scientific">Campylobacter pinnipediorum subsp. caledonicus</name>
    <dbReference type="NCBI Taxonomy" id="1874362"/>
    <lineage>
        <taxon>Bacteria</taxon>
        <taxon>Pseudomonadati</taxon>
        <taxon>Campylobacterota</taxon>
        <taxon>Epsilonproteobacteria</taxon>
        <taxon>Campylobacterales</taxon>
        <taxon>Campylobacteraceae</taxon>
        <taxon>Campylobacter</taxon>
    </lineage>
</organism>
<dbReference type="Proteomes" id="UP000190868">
    <property type="component" value="Chromosome"/>
</dbReference>
<protein>
    <submittedName>
        <fullName evidence="1">Uncharacterized protein</fullName>
    </submittedName>
</protein>
<gene>
    <name evidence="1" type="ORF">CPIN18021_0304</name>
</gene>
<name>A0A1S6U5Y4_9BACT</name>
<evidence type="ECO:0000313" key="1">
    <source>
        <dbReference type="EMBL" id="AQW87151.1"/>
    </source>
</evidence>
<sequence length="100" mass="11996">MNINNNLYIALVGYLIEENKENKYICIDLRHYSVIKSFAKQHGFIKYNSFVGSLKRYRELQEKLAKDFVIAPIRKFLSIKNYTFKIRGDYLFIVKQFTLF</sequence>
<reference evidence="2" key="1">
    <citation type="submission" date="2016-09" db="EMBL/GenBank/DDBJ databases">
        <title>Comparative genomics of the Campylobacter concisus group.</title>
        <authorList>
            <person name="Miller W.G."/>
            <person name="Yee E."/>
            <person name="Chapman M.H."/>
            <person name="Huynh S."/>
            <person name="Bono J.L."/>
            <person name="On S.L.W."/>
            <person name="StLeger J."/>
            <person name="Foster G."/>
            <person name="Parker C.T."/>
        </authorList>
    </citation>
    <scope>NUCLEOTIDE SEQUENCE [LARGE SCALE GENOMIC DNA]</scope>
    <source>
        <strain evidence="2">RM18021</strain>
    </source>
</reference>